<name>A0A9D9HQY6_9SPIR</name>
<protein>
    <submittedName>
        <fullName evidence="2">Uncharacterized protein</fullName>
    </submittedName>
</protein>
<dbReference type="AlphaFoldDB" id="A0A9D9HQY6"/>
<dbReference type="Proteomes" id="UP000823638">
    <property type="component" value="Unassembled WGS sequence"/>
</dbReference>
<keyword evidence="1" id="KW-0472">Membrane</keyword>
<evidence type="ECO:0000256" key="1">
    <source>
        <dbReference type="SAM" id="Phobius"/>
    </source>
</evidence>
<accession>A0A9D9HQY6</accession>
<proteinExistence type="predicted"/>
<keyword evidence="1" id="KW-1133">Transmembrane helix</keyword>
<organism evidence="2 3">
    <name type="scientific">Candidatus Gallitreponema excrementavium</name>
    <dbReference type="NCBI Taxonomy" id="2840840"/>
    <lineage>
        <taxon>Bacteria</taxon>
        <taxon>Pseudomonadati</taxon>
        <taxon>Spirochaetota</taxon>
        <taxon>Spirochaetia</taxon>
        <taxon>Spirochaetales</taxon>
        <taxon>Candidatus Gallitreponema</taxon>
    </lineage>
</organism>
<keyword evidence="1" id="KW-0812">Transmembrane</keyword>
<dbReference type="EMBL" id="JADIMM010000111">
    <property type="protein sequence ID" value="MBO8458526.1"/>
    <property type="molecule type" value="Genomic_DNA"/>
</dbReference>
<feature type="transmembrane region" description="Helical" evidence="1">
    <location>
        <begin position="54"/>
        <end position="76"/>
    </location>
</feature>
<gene>
    <name evidence="2" type="ORF">IAA81_09930</name>
</gene>
<feature type="transmembrane region" description="Helical" evidence="1">
    <location>
        <begin position="88"/>
        <end position="107"/>
    </location>
</feature>
<reference evidence="2" key="2">
    <citation type="journal article" date="2021" name="PeerJ">
        <title>Extensive microbial diversity within the chicken gut microbiome revealed by metagenomics and culture.</title>
        <authorList>
            <person name="Gilroy R."/>
            <person name="Ravi A."/>
            <person name="Getino M."/>
            <person name="Pursley I."/>
            <person name="Horton D.L."/>
            <person name="Alikhan N.F."/>
            <person name="Baker D."/>
            <person name="Gharbi K."/>
            <person name="Hall N."/>
            <person name="Watson M."/>
            <person name="Adriaenssens E.M."/>
            <person name="Foster-Nyarko E."/>
            <person name="Jarju S."/>
            <person name="Secka A."/>
            <person name="Antonio M."/>
            <person name="Oren A."/>
            <person name="Chaudhuri R.R."/>
            <person name="La Ragione R."/>
            <person name="Hildebrand F."/>
            <person name="Pallen M.J."/>
        </authorList>
    </citation>
    <scope>NUCLEOTIDE SEQUENCE</scope>
    <source>
        <strain evidence="2">10532</strain>
    </source>
</reference>
<reference evidence="2" key="1">
    <citation type="submission" date="2020-10" db="EMBL/GenBank/DDBJ databases">
        <authorList>
            <person name="Gilroy R."/>
        </authorList>
    </citation>
    <scope>NUCLEOTIDE SEQUENCE</scope>
    <source>
        <strain evidence="2">10532</strain>
    </source>
</reference>
<evidence type="ECO:0000313" key="3">
    <source>
        <dbReference type="Proteomes" id="UP000823638"/>
    </source>
</evidence>
<evidence type="ECO:0000313" key="2">
    <source>
        <dbReference type="EMBL" id="MBO8458526.1"/>
    </source>
</evidence>
<comment type="caution">
    <text evidence="2">The sequence shown here is derived from an EMBL/GenBank/DDBJ whole genome shotgun (WGS) entry which is preliminary data.</text>
</comment>
<sequence>MKKEIKKKKGVIDKKVTEEFDKEEFEKIGAELLKLDNQVNEQLKKRKKEDKKYIVLKIIFILSIIITLCSIIIRFYLLSDIDYEKYKFIILISRYVTLVFIPIIFTVKMKLDFRKLDLEIEIFNEMNEKGEINE</sequence>